<reference evidence="1 2" key="2">
    <citation type="submission" date="2016-12" db="EMBL/GenBank/DDBJ databases">
        <title>Draft Genome Sequence of Cystobacter ferrugineus Strain Cbfe23.</title>
        <authorList>
            <person name="Akbar S."/>
            <person name="Dowd S.E."/>
            <person name="Stevens D.C."/>
        </authorList>
    </citation>
    <scope>NUCLEOTIDE SEQUENCE [LARGE SCALE GENOMIC DNA]</scope>
    <source>
        <strain evidence="1 2">Cbfe23</strain>
    </source>
</reference>
<sequence length="122" mass="14038">MLKLETHQASQLQSNSMDQFLTQAIQHLRRELPEHCVGRTDQQLRDRVKSCIQRAQKYGLMGKREIMCFVDVTCLLGEEFDTDSRHPWARALLDSDKLSGRDRANLLLATACSVHRELQTAK</sequence>
<protein>
    <submittedName>
        <fullName evidence="1">Uncharacterized protein</fullName>
    </submittedName>
</protein>
<keyword evidence="2" id="KW-1185">Reference proteome</keyword>
<dbReference type="AlphaFoldDB" id="A0A1L9BKG2"/>
<name>A0A1L9BKG2_9BACT</name>
<evidence type="ECO:0000313" key="1">
    <source>
        <dbReference type="EMBL" id="OJH42804.1"/>
    </source>
</evidence>
<dbReference type="STRING" id="83449.BON30_06425"/>
<gene>
    <name evidence="1" type="ORF">BON30_06425</name>
</gene>
<dbReference type="Proteomes" id="UP000182229">
    <property type="component" value="Unassembled WGS sequence"/>
</dbReference>
<comment type="caution">
    <text evidence="1">The sequence shown here is derived from an EMBL/GenBank/DDBJ whole genome shotgun (WGS) entry which is preliminary data.</text>
</comment>
<dbReference type="OrthoDB" id="5504085at2"/>
<reference evidence="2" key="1">
    <citation type="submission" date="2016-11" db="EMBL/GenBank/DDBJ databases">
        <authorList>
            <person name="Shukria A."/>
            <person name="Stevens D.C."/>
        </authorList>
    </citation>
    <scope>NUCLEOTIDE SEQUENCE [LARGE SCALE GENOMIC DNA]</scope>
    <source>
        <strain evidence="2">Cbfe23</strain>
    </source>
</reference>
<dbReference type="RefSeq" id="WP_071896899.1">
    <property type="nucleotide sequence ID" value="NZ_MPIN01000001.1"/>
</dbReference>
<organism evidence="1 2">
    <name type="scientific">Cystobacter ferrugineus</name>
    <dbReference type="NCBI Taxonomy" id="83449"/>
    <lineage>
        <taxon>Bacteria</taxon>
        <taxon>Pseudomonadati</taxon>
        <taxon>Myxococcota</taxon>
        <taxon>Myxococcia</taxon>
        <taxon>Myxococcales</taxon>
        <taxon>Cystobacterineae</taxon>
        <taxon>Archangiaceae</taxon>
        <taxon>Cystobacter</taxon>
    </lineage>
</organism>
<dbReference type="EMBL" id="MPIN01000001">
    <property type="protein sequence ID" value="OJH42804.1"/>
    <property type="molecule type" value="Genomic_DNA"/>
</dbReference>
<proteinExistence type="predicted"/>
<accession>A0A1L9BKG2</accession>
<evidence type="ECO:0000313" key="2">
    <source>
        <dbReference type="Proteomes" id="UP000182229"/>
    </source>
</evidence>